<name>A0A132UA12_9BACL</name>
<dbReference type="Proteomes" id="UP000070475">
    <property type="component" value="Unassembled WGS sequence"/>
</dbReference>
<reference evidence="1 2" key="1">
    <citation type="submission" date="2015-08" db="EMBL/GenBank/DDBJ databases">
        <title>Genomes of Paenibacillus riograndensis.</title>
        <authorList>
            <person name="Sant'Anna F.H."/>
            <person name="Souza R."/>
            <person name="Ambrosini A."/>
            <person name="Bach E."/>
            <person name="Fernandes G."/>
            <person name="Balsanelli E."/>
            <person name="Baura V.A."/>
            <person name="Pedrosa F.O."/>
            <person name="Souza E.M."/>
            <person name="Passaglia L."/>
        </authorList>
    </citation>
    <scope>NUCLEOTIDE SEQUENCE [LARGE SCALE GENOMIC DNA]</scope>
    <source>
        <strain evidence="1 2">CAS34</strain>
    </source>
</reference>
<dbReference type="AlphaFoldDB" id="A0A132UA12"/>
<dbReference type="PATRIC" id="fig|483937.3.peg.5404"/>
<accession>A0A132UA12</accession>
<protein>
    <submittedName>
        <fullName evidence="1">Uncharacterized protein</fullName>
    </submittedName>
</protein>
<dbReference type="RefSeq" id="WP_060859288.1">
    <property type="nucleotide sequence ID" value="NZ_LIRB01000099.1"/>
</dbReference>
<sequence>MFPSLEVLIDPLIRTRIEFMYKNLKNTDSHYSQFSLECDQYFQQIRESVPEQAQEFIYLYEDAQISLQAILENKIYLQGFADALYLFGELQVAQS</sequence>
<keyword evidence="2" id="KW-1185">Reference proteome</keyword>
<proteinExistence type="predicted"/>
<evidence type="ECO:0000313" key="2">
    <source>
        <dbReference type="Proteomes" id="UP000070475"/>
    </source>
</evidence>
<evidence type="ECO:0000313" key="1">
    <source>
        <dbReference type="EMBL" id="KWX80517.1"/>
    </source>
</evidence>
<organism evidence="1 2">
    <name type="scientific">Paenibacillus riograndensis</name>
    <dbReference type="NCBI Taxonomy" id="483937"/>
    <lineage>
        <taxon>Bacteria</taxon>
        <taxon>Bacillati</taxon>
        <taxon>Bacillota</taxon>
        <taxon>Bacilli</taxon>
        <taxon>Bacillales</taxon>
        <taxon>Paenibacillaceae</taxon>
        <taxon>Paenibacillus</taxon>
        <taxon>Paenibacillus sonchi group</taxon>
    </lineage>
</organism>
<dbReference type="OrthoDB" id="2660324at2"/>
<dbReference type="EMBL" id="LIRB01000099">
    <property type="protein sequence ID" value="KWX80517.1"/>
    <property type="molecule type" value="Genomic_DNA"/>
</dbReference>
<gene>
    <name evidence="1" type="ORF">AMQ84_03500</name>
</gene>
<comment type="caution">
    <text evidence="1">The sequence shown here is derived from an EMBL/GenBank/DDBJ whole genome shotgun (WGS) entry which is preliminary data.</text>
</comment>